<comment type="catalytic activity">
    <reaction evidence="1">
        <text>3-dehydroshikimate = 3,4-dihydroxybenzoate + H2O</text>
        <dbReference type="Rhea" id="RHEA:24848"/>
        <dbReference type="ChEBI" id="CHEBI:15377"/>
        <dbReference type="ChEBI" id="CHEBI:16630"/>
        <dbReference type="ChEBI" id="CHEBI:36241"/>
        <dbReference type="EC" id="4.2.1.118"/>
    </reaction>
</comment>
<dbReference type="InterPro" id="IPR036237">
    <property type="entry name" value="Xyl_isomerase-like_sf"/>
</dbReference>
<feature type="binding site" evidence="1">
    <location>
        <position position="512"/>
    </location>
    <ligand>
        <name>Mg(2+)</name>
        <dbReference type="ChEBI" id="CHEBI:18420"/>
    </ligand>
</feature>
<dbReference type="GO" id="GO:0051213">
    <property type="term" value="F:dioxygenase activity"/>
    <property type="evidence" value="ECO:0007669"/>
    <property type="project" value="UniProtKB-KW"/>
</dbReference>
<feature type="binding site" evidence="1">
    <location>
        <position position="191"/>
    </location>
    <ligand>
        <name>a divalent metal cation</name>
        <dbReference type="ChEBI" id="CHEBI:60240"/>
        <note>catalytic</note>
    </ligand>
</feature>
<comment type="similarity">
    <text evidence="1">Belongs to the bacterial two-domain DSD family.</text>
</comment>
<comment type="pathway">
    <text evidence="1">Aromatic compound metabolism; 3,4-dihydroxybenzoate biosynthesis.</text>
</comment>
<comment type="function">
    <text evidence="1">Catalyzes the conversion of 3-dehydroshikimate to protocatechuate (3,4-dihydroxybenzoate), a common intermediate of quinate and shikimate degradation pathways.</text>
</comment>
<dbReference type="EC" id="4.2.1.118" evidence="1"/>
<keyword evidence="4" id="KW-1185">Reference proteome</keyword>
<evidence type="ECO:0000313" key="4">
    <source>
        <dbReference type="Proteomes" id="UP000071641"/>
    </source>
</evidence>
<dbReference type="GO" id="GO:0046279">
    <property type="term" value="P:3,4-dihydroxybenzoate biosynthetic process"/>
    <property type="evidence" value="ECO:0007669"/>
    <property type="project" value="UniProtKB-UniRule"/>
</dbReference>
<dbReference type="InterPro" id="IPR043700">
    <property type="entry name" value="DSD"/>
</dbReference>
<feature type="binding site" evidence="1">
    <location>
        <position position="239"/>
    </location>
    <ligand>
        <name>a divalent metal cation</name>
        <dbReference type="ChEBI" id="CHEBI:60240"/>
        <note>catalytic</note>
    </ligand>
</feature>
<dbReference type="EMBL" id="FIZX01000001">
    <property type="protein sequence ID" value="CZF78641.1"/>
    <property type="molecule type" value="Genomic_DNA"/>
</dbReference>
<keyword evidence="1" id="KW-0456">Lyase</keyword>
<dbReference type="UniPathway" id="UPA00088"/>
<organism evidence="3 4">
    <name type="scientific">Grimontia celer</name>
    <dbReference type="NCBI Taxonomy" id="1796497"/>
    <lineage>
        <taxon>Bacteria</taxon>
        <taxon>Pseudomonadati</taxon>
        <taxon>Pseudomonadota</taxon>
        <taxon>Gammaproteobacteria</taxon>
        <taxon>Vibrionales</taxon>
        <taxon>Vibrionaceae</taxon>
        <taxon>Grimontia</taxon>
    </lineage>
</organism>
<feature type="binding site" evidence="1">
    <location>
        <position position="434"/>
    </location>
    <ligand>
        <name>Mg(2+)</name>
        <dbReference type="ChEBI" id="CHEBI:18420"/>
    </ligand>
</feature>
<name>A0A128EX92_9GAMM</name>
<evidence type="ECO:0000256" key="1">
    <source>
        <dbReference type="HAMAP-Rule" id="MF_02238"/>
    </source>
</evidence>
<reference evidence="4" key="1">
    <citation type="submission" date="2016-02" db="EMBL/GenBank/DDBJ databases">
        <authorList>
            <person name="Rodrigo-Torres Lidia"/>
            <person name="Arahal R.David."/>
        </authorList>
    </citation>
    <scope>NUCLEOTIDE SEQUENCE [LARGE SCALE GENOMIC DNA]</scope>
    <source>
        <strain evidence="4">CECT 9029</strain>
    </source>
</reference>
<dbReference type="PANTHER" id="PTHR12110">
    <property type="entry name" value="HYDROXYPYRUVATE ISOMERASE"/>
    <property type="match status" value="1"/>
</dbReference>
<dbReference type="PROSITE" id="PS51819">
    <property type="entry name" value="VOC"/>
    <property type="match status" value="1"/>
</dbReference>
<protein>
    <recommendedName>
        <fullName evidence="1">3-dehydroshikimate dehydratase</fullName>
        <shortName evidence="1">DSD</shortName>
        <ecNumber evidence="1">4.2.1.118</ecNumber>
    </recommendedName>
</protein>
<feature type="domain" description="VOC" evidence="2">
    <location>
        <begin position="287"/>
        <end position="406"/>
    </location>
</feature>
<dbReference type="SUPFAM" id="SSF51658">
    <property type="entry name" value="Xylose isomerase-like"/>
    <property type="match status" value="1"/>
</dbReference>
<dbReference type="GO" id="GO:0046565">
    <property type="term" value="F:3-dehydroshikimate dehydratase activity"/>
    <property type="evidence" value="ECO:0007669"/>
    <property type="project" value="UniProtKB-UniRule"/>
</dbReference>
<keyword evidence="3" id="KW-0560">Oxidoreductase</keyword>
<dbReference type="HAMAP" id="MF_02238">
    <property type="entry name" value="DSD"/>
    <property type="match status" value="1"/>
</dbReference>
<dbReference type="STRING" id="1796497.GCE9029_00967"/>
<dbReference type="Proteomes" id="UP000071641">
    <property type="component" value="Unassembled WGS sequence"/>
</dbReference>
<feature type="binding site" evidence="1">
    <location>
        <position position="134"/>
    </location>
    <ligand>
        <name>a divalent metal cation</name>
        <dbReference type="ChEBI" id="CHEBI:60240"/>
        <note>catalytic</note>
    </ligand>
</feature>
<keyword evidence="1" id="KW-0479">Metal-binding</keyword>
<keyword evidence="3" id="KW-0223">Dioxygenase</keyword>
<dbReference type="Pfam" id="PF14696">
    <property type="entry name" value="Glyoxalase_5"/>
    <property type="match status" value="1"/>
</dbReference>
<comment type="cofactor">
    <cofactor evidence="1">
        <name>a divalent metal cation</name>
        <dbReference type="ChEBI" id="CHEBI:60240"/>
    </cofactor>
</comment>
<accession>A0A128EX92</accession>
<gene>
    <name evidence="3" type="primary">lly</name>
    <name evidence="3" type="ORF">GCE9029_00967</name>
</gene>
<dbReference type="AlphaFoldDB" id="A0A128EX92"/>
<dbReference type="InterPro" id="IPR037523">
    <property type="entry name" value="VOC_core"/>
</dbReference>
<dbReference type="RefSeq" id="WP_062661287.1">
    <property type="nucleotide sequence ID" value="NZ_FIZX01000001.1"/>
</dbReference>
<dbReference type="InterPro" id="IPR029068">
    <property type="entry name" value="Glyas_Bleomycin-R_OHBP_Dase"/>
</dbReference>
<evidence type="ECO:0000313" key="3">
    <source>
        <dbReference type="EMBL" id="CZF78641.1"/>
    </source>
</evidence>
<dbReference type="InterPro" id="IPR013022">
    <property type="entry name" value="Xyl_isomerase-like_TIM-brl"/>
</dbReference>
<feature type="binding site" evidence="1">
    <location>
        <position position="589"/>
    </location>
    <ligand>
        <name>Mg(2+)</name>
        <dbReference type="ChEBI" id="CHEBI:18420"/>
    </ligand>
</feature>
<feature type="binding site" evidence="1">
    <location>
        <position position="165"/>
    </location>
    <ligand>
        <name>a divalent metal cation</name>
        <dbReference type="ChEBI" id="CHEBI:60240"/>
        <note>catalytic</note>
    </ligand>
</feature>
<dbReference type="Pfam" id="PF01261">
    <property type="entry name" value="AP_endonuc_2"/>
    <property type="match status" value="1"/>
</dbReference>
<dbReference type="OrthoDB" id="9780241at2"/>
<proteinExistence type="inferred from homology"/>
<dbReference type="GO" id="GO:0046872">
    <property type="term" value="F:metal ion binding"/>
    <property type="evidence" value="ECO:0007669"/>
    <property type="project" value="UniProtKB-UniRule"/>
</dbReference>
<sequence>MIYSIATVCLSGTLRQKIEAIAKAGFRGIEIFENDLITHNGSVHEIRSMLDDHGLEVVTYQPFRDFEGLPSPYREKAFDRAERKFDLMEELGTDLLMVCSSVSPQALGGIQRAADDFHELGERAAKRNMRVAYEALGWGKYVYDYRDSWEIVRRANHKNVGLCLDTFHIFSRQTELDTMLNIPGDRIFLVQVADAPSLSMDHLSWSRHYRCFPGQGDLPIGQFVSNLHATGYDGPFSLEIFNDQFRAGSTEKTARDGYRSLVYANRAAEKSADTEALEIPSVNPPSEVQFIEFAVSDNEKLALTKLLSQLGFCHAATHKRKDVELWKQGNIHLVMNMEPDSFAQNFHQQHGVSVCAVGLTCTHVDDMVERAKKLEFSPVYGNPENDTHGIPAIYGPGQSLLYMVDDADQPPHWEREFKWYEDATQHAFLNKVDHVATTMSYEEMLHSVLLYRAMFSMKTMPTVSVSDPGGLVKSQALQTPDKGVSFTLNSTQASRTVSSRILDQYAGTGVNHIALSTKDIFATAEFMAKQQTEMMPVTANYYDDLAARFTLSDEVIEKLKRYNILYDEDENGSFYQLYTSMFAGRFCFEIVQRNGYQGFGAANSQMRLTMQARELRG</sequence>
<keyword evidence="3" id="KW-0670">Pyruvate</keyword>
<evidence type="ECO:0000259" key="2">
    <source>
        <dbReference type="PROSITE" id="PS51819"/>
    </source>
</evidence>
<dbReference type="InterPro" id="IPR050312">
    <property type="entry name" value="IolE/XylAMocC-like"/>
</dbReference>
<dbReference type="SUPFAM" id="SSF54593">
    <property type="entry name" value="Glyoxalase/Bleomycin resistance protein/Dihydroxybiphenyl dioxygenase"/>
    <property type="match status" value="1"/>
</dbReference>
<dbReference type="Gene3D" id="3.10.180.10">
    <property type="entry name" value="2,3-Dihydroxybiphenyl 1,2-Dioxygenase, domain 1"/>
    <property type="match status" value="2"/>
</dbReference>
<dbReference type="Gene3D" id="3.20.20.150">
    <property type="entry name" value="Divalent-metal-dependent TIM barrel enzymes"/>
    <property type="match status" value="1"/>
</dbReference>
<dbReference type="PANTHER" id="PTHR12110:SF21">
    <property type="entry name" value="XYLOSE ISOMERASE-LIKE TIM BARREL DOMAIN-CONTAINING PROTEIN"/>
    <property type="match status" value="1"/>
</dbReference>